<reference evidence="11 12" key="1">
    <citation type="submission" date="2018-08" db="EMBL/GenBank/DDBJ databases">
        <title>A genome reference for cultivated species of the human gut microbiota.</title>
        <authorList>
            <person name="Zou Y."/>
            <person name="Xue W."/>
            <person name="Luo G."/>
        </authorList>
    </citation>
    <scope>NUCLEOTIDE SEQUENCE [LARGE SCALE GENOMIC DNA]</scope>
    <source>
        <strain evidence="11 12">TF08-11</strain>
    </source>
</reference>
<dbReference type="Gene3D" id="1.10.10.60">
    <property type="entry name" value="Homeodomain-like"/>
    <property type="match status" value="2"/>
</dbReference>
<dbReference type="InterPro" id="IPR011006">
    <property type="entry name" value="CheY-like_superfamily"/>
</dbReference>
<keyword evidence="2" id="KW-0963">Cytoplasm</keyword>
<keyword evidence="7" id="KW-0804">Transcription</keyword>
<dbReference type="InterPro" id="IPR018062">
    <property type="entry name" value="HTH_AraC-typ_CS"/>
</dbReference>
<dbReference type="PROSITE" id="PS01124">
    <property type="entry name" value="HTH_ARAC_FAMILY_2"/>
    <property type="match status" value="1"/>
</dbReference>
<gene>
    <name evidence="11" type="ORF">DXC78_04490</name>
</gene>
<feature type="modified residue" description="4-aspartylphosphate" evidence="8">
    <location>
        <position position="55"/>
    </location>
</feature>
<evidence type="ECO:0000313" key="11">
    <source>
        <dbReference type="EMBL" id="RGD76938.1"/>
    </source>
</evidence>
<evidence type="ECO:0000259" key="10">
    <source>
        <dbReference type="PROSITE" id="PS50110"/>
    </source>
</evidence>
<name>A0A3E3E7C5_9FIRM</name>
<dbReference type="Pfam" id="PF00072">
    <property type="entry name" value="Response_reg"/>
    <property type="match status" value="1"/>
</dbReference>
<dbReference type="Pfam" id="PF12833">
    <property type="entry name" value="HTH_18"/>
    <property type="match status" value="1"/>
</dbReference>
<dbReference type="CDD" id="cd17536">
    <property type="entry name" value="REC_YesN-like"/>
    <property type="match status" value="1"/>
</dbReference>
<dbReference type="AlphaFoldDB" id="A0A3E3E7C5"/>
<evidence type="ECO:0000256" key="6">
    <source>
        <dbReference type="ARBA" id="ARBA00023125"/>
    </source>
</evidence>
<dbReference type="Proteomes" id="UP000260721">
    <property type="component" value="Unassembled WGS sequence"/>
</dbReference>
<organism evidence="11 12">
    <name type="scientific">Faecalicoccus pleomorphus</name>
    <dbReference type="NCBI Taxonomy" id="1323"/>
    <lineage>
        <taxon>Bacteria</taxon>
        <taxon>Bacillati</taxon>
        <taxon>Bacillota</taxon>
        <taxon>Erysipelotrichia</taxon>
        <taxon>Erysipelotrichales</taxon>
        <taxon>Erysipelotrichaceae</taxon>
        <taxon>Faecalicoccus</taxon>
    </lineage>
</organism>
<comment type="caution">
    <text evidence="11">The sequence shown here is derived from an EMBL/GenBank/DDBJ whole genome shotgun (WGS) entry which is preliminary data.</text>
</comment>
<dbReference type="SMART" id="SM00448">
    <property type="entry name" value="REC"/>
    <property type="match status" value="1"/>
</dbReference>
<dbReference type="RefSeq" id="WP_117445908.1">
    <property type="nucleotide sequence ID" value="NZ_JBFBOW010000005.1"/>
</dbReference>
<dbReference type="GO" id="GO:0005737">
    <property type="term" value="C:cytoplasm"/>
    <property type="evidence" value="ECO:0007669"/>
    <property type="project" value="UniProtKB-SubCell"/>
</dbReference>
<evidence type="ECO:0000259" key="9">
    <source>
        <dbReference type="PROSITE" id="PS01124"/>
    </source>
</evidence>
<protein>
    <submittedName>
        <fullName evidence="11">Response regulator</fullName>
    </submittedName>
</protein>
<evidence type="ECO:0000256" key="8">
    <source>
        <dbReference type="PROSITE-ProRule" id="PRU00169"/>
    </source>
</evidence>
<dbReference type="Gene3D" id="3.40.50.2300">
    <property type="match status" value="1"/>
</dbReference>
<dbReference type="GO" id="GO:0043565">
    <property type="term" value="F:sequence-specific DNA binding"/>
    <property type="evidence" value="ECO:0007669"/>
    <property type="project" value="InterPro"/>
</dbReference>
<dbReference type="InterPro" id="IPR009057">
    <property type="entry name" value="Homeodomain-like_sf"/>
</dbReference>
<keyword evidence="3 8" id="KW-0597">Phosphoprotein</keyword>
<dbReference type="PANTHER" id="PTHR42713:SF3">
    <property type="entry name" value="TRANSCRIPTIONAL REGULATORY PROTEIN HPTR"/>
    <property type="match status" value="1"/>
</dbReference>
<dbReference type="SMART" id="SM00342">
    <property type="entry name" value="HTH_ARAC"/>
    <property type="match status" value="1"/>
</dbReference>
<dbReference type="InterPro" id="IPR018060">
    <property type="entry name" value="HTH_AraC"/>
</dbReference>
<dbReference type="InterPro" id="IPR001789">
    <property type="entry name" value="Sig_transdc_resp-reg_receiver"/>
</dbReference>
<evidence type="ECO:0000256" key="2">
    <source>
        <dbReference type="ARBA" id="ARBA00022490"/>
    </source>
</evidence>
<evidence type="ECO:0000256" key="3">
    <source>
        <dbReference type="ARBA" id="ARBA00022553"/>
    </source>
</evidence>
<keyword evidence="6" id="KW-0238">DNA-binding</keyword>
<proteinExistence type="predicted"/>
<evidence type="ECO:0000313" key="12">
    <source>
        <dbReference type="Proteomes" id="UP000260721"/>
    </source>
</evidence>
<comment type="subcellular location">
    <subcellularLocation>
        <location evidence="1">Cytoplasm</location>
    </subcellularLocation>
</comment>
<evidence type="ECO:0000256" key="4">
    <source>
        <dbReference type="ARBA" id="ARBA00023012"/>
    </source>
</evidence>
<dbReference type="PRINTS" id="PR00032">
    <property type="entry name" value="HTHARAC"/>
</dbReference>
<dbReference type="PROSITE" id="PS50110">
    <property type="entry name" value="RESPONSE_REGULATORY"/>
    <property type="match status" value="1"/>
</dbReference>
<dbReference type="PANTHER" id="PTHR42713">
    <property type="entry name" value="HISTIDINE KINASE-RELATED"/>
    <property type="match status" value="1"/>
</dbReference>
<evidence type="ECO:0000256" key="1">
    <source>
        <dbReference type="ARBA" id="ARBA00004496"/>
    </source>
</evidence>
<dbReference type="EMBL" id="QUSK01000008">
    <property type="protein sequence ID" value="RGD76938.1"/>
    <property type="molecule type" value="Genomic_DNA"/>
</dbReference>
<feature type="domain" description="HTH araC/xylS-type" evidence="9">
    <location>
        <begin position="154"/>
        <end position="252"/>
    </location>
</feature>
<evidence type="ECO:0000256" key="7">
    <source>
        <dbReference type="ARBA" id="ARBA00023163"/>
    </source>
</evidence>
<keyword evidence="5" id="KW-0805">Transcription regulation</keyword>
<accession>A0A3E3E7C5</accession>
<keyword evidence="4" id="KW-0902">Two-component regulatory system</keyword>
<evidence type="ECO:0000256" key="5">
    <source>
        <dbReference type="ARBA" id="ARBA00023015"/>
    </source>
</evidence>
<dbReference type="GO" id="GO:0003700">
    <property type="term" value="F:DNA-binding transcription factor activity"/>
    <property type="evidence" value="ECO:0007669"/>
    <property type="project" value="InterPro"/>
</dbReference>
<dbReference type="SUPFAM" id="SSF46689">
    <property type="entry name" value="Homeodomain-like"/>
    <property type="match status" value="2"/>
</dbReference>
<dbReference type="SUPFAM" id="SSF52172">
    <property type="entry name" value="CheY-like"/>
    <property type="match status" value="1"/>
</dbReference>
<dbReference type="InterPro" id="IPR020449">
    <property type="entry name" value="Tscrpt_reg_AraC-type_HTH"/>
</dbReference>
<feature type="domain" description="Response regulatory" evidence="10">
    <location>
        <begin position="3"/>
        <end position="118"/>
    </location>
</feature>
<dbReference type="GO" id="GO:0000160">
    <property type="term" value="P:phosphorelay signal transduction system"/>
    <property type="evidence" value="ECO:0007669"/>
    <property type="project" value="UniProtKB-KW"/>
</dbReference>
<dbReference type="PROSITE" id="PS00041">
    <property type="entry name" value="HTH_ARAC_FAMILY_1"/>
    <property type="match status" value="1"/>
</dbReference>
<sequence>MYRVVVIEDEEAIRKGIIMSIDFSALNCILIGEASNGVEGIKLIQEKKPDIVITDVTMPLMSGIEMIEQTLEYNYTSIIISGYDEFSYAKKAIKLGVCDYLMKPIDKEELNNVIQSIVSGFDLSSKISGLLKEKNQIEHIQLLETLNKEDHLVDKIMEYINLHYSEKIFLSDIADVLNYSESLLSKRFRRVTQMTFNEYLNRFRIQKSIEYMKKGTYGLTEISDICGFSDYKYFSTVFKKYTGYTPSQFTNMIVW</sequence>
<dbReference type="InterPro" id="IPR051552">
    <property type="entry name" value="HptR"/>
</dbReference>